<name>A0ABN0P0G6_TRELE</name>
<accession>A0ABN0P0G6</accession>
<dbReference type="EMBL" id="AWVH01000013">
    <property type="protein sequence ID" value="ERJ93886.1"/>
    <property type="molecule type" value="Genomic_DNA"/>
</dbReference>
<dbReference type="Proteomes" id="UP000016649">
    <property type="component" value="Unassembled WGS sequence"/>
</dbReference>
<comment type="caution">
    <text evidence="2">The sequence shown here is derived from an EMBL/GenBank/DDBJ whole genome shotgun (WGS) entry which is preliminary data.</text>
</comment>
<gene>
    <name evidence="2" type="ORF">HMPREF9193_00607</name>
</gene>
<keyword evidence="1" id="KW-1133">Transmembrane helix</keyword>
<organism evidence="2 3">
    <name type="scientific">Treponema lecithinolyticum ATCC 700332</name>
    <dbReference type="NCBI Taxonomy" id="1321815"/>
    <lineage>
        <taxon>Bacteria</taxon>
        <taxon>Pseudomonadati</taxon>
        <taxon>Spirochaetota</taxon>
        <taxon>Spirochaetia</taxon>
        <taxon>Spirochaetales</taxon>
        <taxon>Treponemataceae</taxon>
        <taxon>Treponema</taxon>
    </lineage>
</organism>
<feature type="transmembrane region" description="Helical" evidence="1">
    <location>
        <begin position="55"/>
        <end position="78"/>
    </location>
</feature>
<evidence type="ECO:0000313" key="2">
    <source>
        <dbReference type="EMBL" id="ERJ93886.1"/>
    </source>
</evidence>
<evidence type="ECO:0000313" key="3">
    <source>
        <dbReference type="Proteomes" id="UP000016649"/>
    </source>
</evidence>
<protein>
    <submittedName>
        <fullName evidence="2">Uncharacterized protein</fullName>
    </submittedName>
</protein>
<keyword evidence="3" id="KW-1185">Reference proteome</keyword>
<proteinExistence type="predicted"/>
<feature type="transmembrane region" description="Helical" evidence="1">
    <location>
        <begin position="12"/>
        <end position="35"/>
    </location>
</feature>
<feature type="transmembrane region" description="Helical" evidence="1">
    <location>
        <begin position="85"/>
        <end position="106"/>
    </location>
</feature>
<keyword evidence="1" id="KW-0472">Membrane</keyword>
<reference evidence="2 3" key="1">
    <citation type="submission" date="2013-08" db="EMBL/GenBank/DDBJ databases">
        <authorList>
            <person name="Weinstock G."/>
            <person name="Sodergren E."/>
            <person name="Wylie T."/>
            <person name="Fulton L."/>
            <person name="Fulton R."/>
            <person name="Fronick C."/>
            <person name="O'Laughlin M."/>
            <person name="Godfrey J."/>
            <person name="Miner T."/>
            <person name="Herter B."/>
            <person name="Appelbaum E."/>
            <person name="Cordes M."/>
            <person name="Lek S."/>
            <person name="Wollam A."/>
            <person name="Pepin K.H."/>
            <person name="Palsikar V.B."/>
            <person name="Mitreva M."/>
            <person name="Wilson R.K."/>
        </authorList>
    </citation>
    <scope>NUCLEOTIDE SEQUENCE [LARGE SCALE GENOMIC DNA]</scope>
    <source>
        <strain evidence="2 3">ATCC 700332</strain>
    </source>
</reference>
<sequence>MENKDFIPYQQLRVAGLHTLSFFGYALHISIHALMAPGMDKALLDETMKTMQATSGVLMMILWTVFTILPAIFAYVFTSKKGWQATAIIGLISVVLNGLHACAHIAQGDLMNGIITFLLQVPAAVIAVLWSFKLLKAFNTNK</sequence>
<keyword evidence="1" id="KW-0812">Transmembrane</keyword>
<evidence type="ECO:0000256" key="1">
    <source>
        <dbReference type="SAM" id="Phobius"/>
    </source>
</evidence>
<feature type="transmembrane region" description="Helical" evidence="1">
    <location>
        <begin position="112"/>
        <end position="132"/>
    </location>
</feature>
<dbReference type="RefSeq" id="WP_021686455.1">
    <property type="nucleotide sequence ID" value="NZ_KI260556.1"/>
</dbReference>